<dbReference type="InterPro" id="IPR012827">
    <property type="entry name" value="Hemerythrin_metal-bd"/>
</dbReference>
<name>D7CIF9_SYNLT</name>
<dbReference type="HOGENOM" id="CLU_086902_2_0_9"/>
<accession>D7CIF9</accession>
<organism evidence="5 6">
    <name type="scientific">Syntrophothermus lipocalidus (strain DSM 12680 / TGB-C1)</name>
    <dbReference type="NCBI Taxonomy" id="643648"/>
    <lineage>
        <taxon>Bacteria</taxon>
        <taxon>Bacillati</taxon>
        <taxon>Bacillota</taxon>
        <taxon>Clostridia</taxon>
        <taxon>Eubacteriales</taxon>
        <taxon>Syntrophomonadaceae</taxon>
        <taxon>Syntrophothermus</taxon>
    </lineage>
</organism>
<reference evidence="6" key="1">
    <citation type="journal article" date="2010" name="Stand. Genomic Sci.">
        <title>Complete genome sequence of Syntrophothermus lipocalidus type strain (TGB-C1T).</title>
        <authorList>
            <consortium name="US DOE Joint Genome Institute (JGI-PGF)"/>
            <person name="Djao O."/>
            <person name="Zhang X."/>
            <person name="Lucas S."/>
            <person name="Lapidus A."/>
            <person name="Glavina Del Rio T."/>
            <person name="Nolan M."/>
            <person name="Tice H."/>
            <person name="Cheng J."/>
            <person name="Han C."/>
            <person name="Tapia R."/>
            <person name="Goodwin L."/>
            <person name="Pitluck S."/>
            <person name="Liolios K."/>
            <person name="Ivanova N."/>
            <person name="Mavromatis K."/>
            <person name="Mikhailova N."/>
            <person name="Ovchinnikova G."/>
            <person name="Pati A."/>
            <person name="Brambilla E."/>
            <person name="Chen A."/>
            <person name="Palaniappan K."/>
            <person name="Land M."/>
            <person name="Hauser L."/>
            <person name="Chang Y."/>
            <person name="Jeffries C."/>
            <person name="Rohde M."/>
            <person name="Sikorski J."/>
            <person name="Spring S."/>
            <person name="Goker M."/>
            <person name="Detter J."/>
            <person name="Woyke T."/>
            <person name="Bristow J."/>
            <person name="Eisen J."/>
            <person name="Markowitz V."/>
            <person name="Hugenholtz P."/>
            <person name="Kyrpides N."/>
            <person name="Klenk H."/>
        </authorList>
    </citation>
    <scope>NUCLEOTIDE SEQUENCE [LARGE SCALE GENOMIC DNA]</scope>
    <source>
        <strain evidence="6">DSM 12680 / TGB-C1</strain>
    </source>
</reference>
<dbReference type="GO" id="GO:0046872">
    <property type="term" value="F:metal ion binding"/>
    <property type="evidence" value="ECO:0007669"/>
    <property type="project" value="UniProtKB-KW"/>
</dbReference>
<dbReference type="Pfam" id="PF01814">
    <property type="entry name" value="Hemerythrin"/>
    <property type="match status" value="1"/>
</dbReference>
<dbReference type="PANTHER" id="PTHR37164:SF1">
    <property type="entry name" value="BACTERIOHEMERYTHRIN"/>
    <property type="match status" value="1"/>
</dbReference>
<dbReference type="InterPro" id="IPR012312">
    <property type="entry name" value="Hemerythrin-like"/>
</dbReference>
<dbReference type="OrthoDB" id="9797092at2"/>
<protein>
    <submittedName>
        <fullName evidence="5">Hemerythrin-like metal-binding protein</fullName>
    </submittedName>
</protein>
<dbReference type="STRING" id="643648.Slip_0017"/>
<dbReference type="PANTHER" id="PTHR37164">
    <property type="entry name" value="BACTERIOHEMERYTHRIN"/>
    <property type="match status" value="1"/>
</dbReference>
<proteinExistence type="inferred from homology"/>
<sequence length="130" mass="15512">MIKWNSKYELGIPHIDEQHQKLFQIADEAFRTLRDPFLVDKYDKVVNVIEELQEYAVYHFRAEEQYMQETRYPRFLSHKVEHDDFIKEVSNINLRAVDEDPEGYLVNILDFVVGWISNHILNSDLKIAGK</sequence>
<gene>
    <name evidence="5" type="ordered locus">Slip_0017</name>
</gene>
<dbReference type="KEGG" id="slp:Slip_0017"/>
<dbReference type="InterPro" id="IPR016131">
    <property type="entry name" value="Haemerythrin_Fe_BS"/>
</dbReference>
<keyword evidence="6" id="KW-1185">Reference proteome</keyword>
<dbReference type="RefSeq" id="WP_013174228.1">
    <property type="nucleotide sequence ID" value="NC_014220.1"/>
</dbReference>
<evidence type="ECO:0000259" key="4">
    <source>
        <dbReference type="Pfam" id="PF01814"/>
    </source>
</evidence>
<feature type="domain" description="Hemerythrin-like" evidence="4">
    <location>
        <begin position="11"/>
        <end position="127"/>
    </location>
</feature>
<dbReference type="eggNOG" id="COG2703">
    <property type="taxonomic scope" value="Bacteria"/>
</dbReference>
<keyword evidence="3" id="KW-0408">Iron</keyword>
<dbReference type="SUPFAM" id="SSF47188">
    <property type="entry name" value="Hemerythrin-like"/>
    <property type="match status" value="1"/>
</dbReference>
<dbReference type="NCBIfam" id="TIGR02481">
    <property type="entry name" value="hemeryth_dom"/>
    <property type="match status" value="1"/>
</dbReference>
<evidence type="ECO:0000256" key="1">
    <source>
        <dbReference type="ARBA" id="ARBA00010587"/>
    </source>
</evidence>
<dbReference type="PROSITE" id="PS00550">
    <property type="entry name" value="HEMERYTHRINS"/>
    <property type="match status" value="1"/>
</dbReference>
<dbReference type="CDD" id="cd12107">
    <property type="entry name" value="Hemerythrin"/>
    <property type="match status" value="1"/>
</dbReference>
<evidence type="ECO:0000256" key="3">
    <source>
        <dbReference type="ARBA" id="ARBA00023004"/>
    </source>
</evidence>
<evidence type="ECO:0000313" key="6">
    <source>
        <dbReference type="Proteomes" id="UP000000378"/>
    </source>
</evidence>
<dbReference type="InterPro" id="IPR050669">
    <property type="entry name" value="Hemerythrin"/>
</dbReference>
<reference evidence="5 6" key="2">
    <citation type="journal article" date="2010" name="Stand. Genomic Sci.">
        <title>Complete genome sequence of Syntrophothermus lipocalidus type strain (TGB-C1).</title>
        <authorList>
            <person name="Djao O.D."/>
            <person name="Zhang X."/>
            <person name="Lucas S."/>
            <person name="Lapidus A."/>
            <person name="Del Rio T.G."/>
            <person name="Nolan M."/>
            <person name="Tice H."/>
            <person name="Cheng J.F."/>
            <person name="Han C."/>
            <person name="Tapia R."/>
            <person name="Goodwin L."/>
            <person name="Pitluck S."/>
            <person name="Liolios K."/>
            <person name="Ivanova N."/>
            <person name="Mavromatis K."/>
            <person name="Mikhailova N."/>
            <person name="Ovchinnikova G."/>
            <person name="Pati A."/>
            <person name="Brambilla E."/>
            <person name="Chen A."/>
            <person name="Palaniappan K."/>
            <person name="Land M."/>
            <person name="Hauser L."/>
            <person name="Chang Y.J."/>
            <person name="Jeffries C.D."/>
            <person name="Rohde M."/>
            <person name="Sikorski J."/>
            <person name="Spring S."/>
            <person name="Goker M."/>
            <person name="Detter J.C."/>
            <person name="Woyke T."/>
            <person name="Bristow J."/>
            <person name="Eisen J.A."/>
            <person name="Markowitz V."/>
            <person name="Hugenholtz P."/>
            <person name="Kyrpides N.C."/>
            <person name="Klenk H.P."/>
        </authorList>
    </citation>
    <scope>NUCLEOTIDE SEQUENCE [LARGE SCALE GENOMIC DNA]</scope>
    <source>
        <strain evidence="6">DSM 12680 / TGB-C1</strain>
    </source>
</reference>
<dbReference type="InterPro" id="IPR035938">
    <property type="entry name" value="Hemerythrin-like_sf"/>
</dbReference>
<dbReference type="NCBIfam" id="NF033749">
    <property type="entry name" value="bact_hemeryth"/>
    <property type="match status" value="1"/>
</dbReference>
<evidence type="ECO:0000256" key="2">
    <source>
        <dbReference type="ARBA" id="ARBA00022723"/>
    </source>
</evidence>
<dbReference type="Gene3D" id="1.20.120.50">
    <property type="entry name" value="Hemerythrin-like"/>
    <property type="match status" value="1"/>
</dbReference>
<evidence type="ECO:0000313" key="5">
    <source>
        <dbReference type="EMBL" id="ADI00824.1"/>
    </source>
</evidence>
<comment type="similarity">
    <text evidence="1">Belongs to the hemerythrin family.</text>
</comment>
<keyword evidence="2" id="KW-0479">Metal-binding</keyword>
<dbReference type="Proteomes" id="UP000000378">
    <property type="component" value="Chromosome"/>
</dbReference>
<dbReference type="EMBL" id="CP002048">
    <property type="protein sequence ID" value="ADI00824.1"/>
    <property type="molecule type" value="Genomic_DNA"/>
</dbReference>
<dbReference type="AlphaFoldDB" id="D7CIF9"/>